<keyword evidence="1" id="KW-0732">Signal</keyword>
<comment type="caution">
    <text evidence="2">The sequence shown here is derived from an EMBL/GenBank/DDBJ whole genome shotgun (WGS) entry which is preliminary data.</text>
</comment>
<dbReference type="Proteomes" id="UP001610063">
    <property type="component" value="Unassembled WGS sequence"/>
</dbReference>
<dbReference type="PROSITE" id="PS51257">
    <property type="entry name" value="PROKAR_LIPOPROTEIN"/>
    <property type="match status" value="1"/>
</dbReference>
<feature type="chain" id="PRO_5046048671" evidence="1">
    <location>
        <begin position="20"/>
        <end position="268"/>
    </location>
</feature>
<dbReference type="EMBL" id="JBIPKE010000019">
    <property type="protein sequence ID" value="MFH6985068.1"/>
    <property type="molecule type" value="Genomic_DNA"/>
</dbReference>
<protein>
    <submittedName>
        <fullName evidence="2">Uncharacterized protein</fullName>
    </submittedName>
</protein>
<keyword evidence="3" id="KW-1185">Reference proteome</keyword>
<accession>A0ABW7NBQ9</accession>
<evidence type="ECO:0000256" key="1">
    <source>
        <dbReference type="SAM" id="SignalP"/>
    </source>
</evidence>
<proteinExistence type="predicted"/>
<reference evidence="2 3" key="1">
    <citation type="journal article" date="2013" name="Int. J. Syst. Evol. Microbiol.">
        <title>Marinoscillum luteum sp. nov., isolated from marine sediment.</title>
        <authorList>
            <person name="Cha I.T."/>
            <person name="Park S.J."/>
            <person name="Kim S.J."/>
            <person name="Kim J.G."/>
            <person name="Jung M.Y."/>
            <person name="Shin K.S."/>
            <person name="Kwon K.K."/>
            <person name="Yang S.H."/>
            <person name="Seo Y.S."/>
            <person name="Rhee S.K."/>
        </authorList>
    </citation>
    <scope>NUCLEOTIDE SEQUENCE [LARGE SCALE GENOMIC DNA]</scope>
    <source>
        <strain evidence="2 3">KCTC 23939</strain>
    </source>
</reference>
<sequence length="268" mass="30361">MIGKIFLLLVCLSILTACYDSDQNSMANCERNFFDPKRTSAQVLDNEHMVLKRVINPDTTFFYLEWLDANDQLSLLIFHPGHKNFLGAESLSHYYVSGDIKASCPSDPSINGVPTQFIDIFNAEKISHCVVNAKQPDDRPLTITYWRFLGFRTPEGILSPTCEENFLYLVFTTSQVNPVNPDDRYFAEIYNGVNDCVYIYRLLSGSLGIITRSFCYREELAPTTSSEKYGNRYMQGLLDPDAIHISHSGSTLVISPENMTDEMIFVGL</sequence>
<gene>
    <name evidence="2" type="ORF">ACHKAR_16555</name>
</gene>
<dbReference type="RefSeq" id="WP_159582961.1">
    <property type="nucleotide sequence ID" value="NZ_JBIPKE010000019.1"/>
</dbReference>
<evidence type="ECO:0000313" key="2">
    <source>
        <dbReference type="EMBL" id="MFH6985068.1"/>
    </source>
</evidence>
<organism evidence="2 3">
    <name type="scientific">Marinoscillum luteum</name>
    <dbReference type="NCBI Taxonomy" id="861051"/>
    <lineage>
        <taxon>Bacteria</taxon>
        <taxon>Pseudomonadati</taxon>
        <taxon>Bacteroidota</taxon>
        <taxon>Cytophagia</taxon>
        <taxon>Cytophagales</taxon>
        <taxon>Reichenbachiellaceae</taxon>
        <taxon>Marinoscillum</taxon>
    </lineage>
</organism>
<evidence type="ECO:0000313" key="3">
    <source>
        <dbReference type="Proteomes" id="UP001610063"/>
    </source>
</evidence>
<name>A0ABW7NBQ9_9BACT</name>
<feature type="signal peptide" evidence="1">
    <location>
        <begin position="1"/>
        <end position="19"/>
    </location>
</feature>